<reference evidence="9" key="1">
    <citation type="submission" date="2005-10" db="EMBL/GenBank/DDBJ databases">
        <title>Complete sequence of Pelobacter carbinolicus DSM 2380.</title>
        <authorList>
            <person name="Copeland A."/>
            <person name="Lucas S."/>
            <person name="Lapidus A."/>
            <person name="Barry K."/>
            <person name="Detter J.C."/>
            <person name="Glavina T."/>
            <person name="Hammon N."/>
            <person name="Israni S."/>
            <person name="Pitluck S."/>
            <person name="Chertkov O."/>
            <person name="Schmutz J."/>
            <person name="Larimer F."/>
            <person name="Land M."/>
            <person name="Kyrpides N."/>
            <person name="Ivanova N."/>
            <person name="Richardson P."/>
        </authorList>
    </citation>
    <scope>NUCLEOTIDE SEQUENCE [LARGE SCALE GENOMIC DNA]</scope>
    <source>
        <strain evidence="9">DSM 2380 / NBRC 103641 / GraBd1</strain>
    </source>
</reference>
<feature type="signal peptide" evidence="6">
    <location>
        <begin position="1"/>
        <end position="23"/>
    </location>
</feature>
<comment type="catalytic activity">
    <reaction evidence="1">
        <text>Hydrolysis of terminal non-reducing N-acetyl-D-hexosamine residues in N-acetyl-beta-D-hexosaminides.</text>
        <dbReference type="EC" id="3.2.1.52"/>
    </reaction>
</comment>
<feature type="chain" id="PRO_5004223576" description="beta-N-acetylhexosaminidase" evidence="6">
    <location>
        <begin position="24"/>
        <end position="382"/>
    </location>
</feature>
<proteinExistence type="inferred from homology"/>
<sequence length="382" mass="41660">MALRLILSCIGIIVASWALPVHAATGSVHKAAARAQAKLPLGQLLMVGFAGADLDKHHPILEDIKQRHLGGVVLFNYGPDRNHPAGNIRSPQQLRRLTAQLQQAAGNTPLLIAIDQEGGRINRLKQAYGFPPTVSYASLGRRNDLALTRRQAQNTARTLQQAGINLNLSPVVDLNVNPANPIIGRLQRSFSAEPGTVISHAREVIRAHHQQGVLCCLKHFPGHGSSTADSHKGFVDVTNTWSPRELLPFATLIDEGLADAVLTAHVFNSELDPRYPATLSERTVHGVLRKQLGFQGVVISDDLTMGAIADQYRLEDAVEKALNAGVDILLLADNSPDTTSRMIAIMQKLIDSGRVTRKRIVQALKRIDDLKSHLRSNIQRQP</sequence>
<evidence type="ECO:0000313" key="9">
    <source>
        <dbReference type="Proteomes" id="UP000002534"/>
    </source>
</evidence>
<keyword evidence="9" id="KW-1185">Reference proteome</keyword>
<dbReference type="InterPro" id="IPR019800">
    <property type="entry name" value="Glyco_hydro_3_AS"/>
</dbReference>
<evidence type="ECO:0000256" key="4">
    <source>
        <dbReference type="ARBA" id="ARBA00022801"/>
    </source>
</evidence>
<dbReference type="STRING" id="338963.Pcar_1318"/>
<evidence type="ECO:0000259" key="7">
    <source>
        <dbReference type="Pfam" id="PF00933"/>
    </source>
</evidence>
<organism evidence="8 9">
    <name type="scientific">Syntrophotalea carbinolica (strain DSM 2380 / NBRC 103641 / GraBd1)</name>
    <name type="common">Pelobacter carbinolicus</name>
    <dbReference type="NCBI Taxonomy" id="338963"/>
    <lineage>
        <taxon>Bacteria</taxon>
        <taxon>Pseudomonadati</taxon>
        <taxon>Thermodesulfobacteriota</taxon>
        <taxon>Desulfuromonadia</taxon>
        <taxon>Desulfuromonadales</taxon>
        <taxon>Syntrophotaleaceae</taxon>
        <taxon>Syntrophotalea</taxon>
    </lineage>
</organism>
<evidence type="ECO:0000256" key="5">
    <source>
        <dbReference type="ARBA" id="ARBA00023295"/>
    </source>
</evidence>
<dbReference type="eggNOG" id="COG1472">
    <property type="taxonomic scope" value="Bacteria"/>
</dbReference>
<dbReference type="PANTHER" id="PTHR30480">
    <property type="entry name" value="BETA-HEXOSAMINIDASE-RELATED"/>
    <property type="match status" value="1"/>
</dbReference>
<dbReference type="InterPro" id="IPR017853">
    <property type="entry name" value="GH"/>
</dbReference>
<dbReference type="GO" id="GO:0009254">
    <property type="term" value="P:peptidoglycan turnover"/>
    <property type="evidence" value="ECO:0007669"/>
    <property type="project" value="TreeGrafter"/>
</dbReference>
<dbReference type="GO" id="GO:0005975">
    <property type="term" value="P:carbohydrate metabolic process"/>
    <property type="evidence" value="ECO:0007669"/>
    <property type="project" value="InterPro"/>
</dbReference>
<keyword evidence="4 8" id="KW-0378">Hydrolase</keyword>
<dbReference type="PROSITE" id="PS00775">
    <property type="entry name" value="GLYCOSYL_HYDROL_F3"/>
    <property type="match status" value="1"/>
</dbReference>
<evidence type="ECO:0000256" key="1">
    <source>
        <dbReference type="ARBA" id="ARBA00001231"/>
    </source>
</evidence>
<protein>
    <recommendedName>
        <fullName evidence="3">beta-N-acetylhexosaminidase</fullName>
        <ecNumber evidence="3">3.2.1.52</ecNumber>
    </recommendedName>
</protein>
<dbReference type="Gene3D" id="3.20.20.300">
    <property type="entry name" value="Glycoside hydrolase, family 3, N-terminal domain"/>
    <property type="match status" value="1"/>
</dbReference>
<dbReference type="InterPro" id="IPR050226">
    <property type="entry name" value="NagZ_Beta-hexosaminidase"/>
</dbReference>
<dbReference type="HOGENOM" id="CLU_008392_0_3_7"/>
<dbReference type="KEGG" id="pca:Pcar_1318"/>
<evidence type="ECO:0000256" key="6">
    <source>
        <dbReference type="SAM" id="SignalP"/>
    </source>
</evidence>
<keyword evidence="5" id="KW-0326">Glycosidase</keyword>
<name>Q3A4Z0_SYNC1</name>
<dbReference type="Pfam" id="PF00933">
    <property type="entry name" value="Glyco_hydro_3"/>
    <property type="match status" value="1"/>
</dbReference>
<feature type="domain" description="Glycoside hydrolase family 3 N-terminal" evidence="7">
    <location>
        <begin position="41"/>
        <end position="368"/>
    </location>
</feature>
<accession>Q3A4Z0</accession>
<dbReference type="GO" id="GO:0004563">
    <property type="term" value="F:beta-N-acetylhexosaminidase activity"/>
    <property type="evidence" value="ECO:0007669"/>
    <property type="project" value="UniProtKB-EC"/>
</dbReference>
<evidence type="ECO:0000256" key="2">
    <source>
        <dbReference type="ARBA" id="ARBA00005336"/>
    </source>
</evidence>
<dbReference type="CAZy" id="GH3">
    <property type="family name" value="Glycoside Hydrolase Family 3"/>
</dbReference>
<reference evidence="8 9" key="2">
    <citation type="journal article" date="2012" name="BMC Genomics">
        <title>The genome of Pelobacter carbinolicus reveals surprising metabolic capabilities and physiological features.</title>
        <authorList>
            <person name="Aklujkar M."/>
            <person name="Haveman S.A."/>
            <person name="Didonato R.Jr."/>
            <person name="Chertkov O."/>
            <person name="Han C.S."/>
            <person name="Land M.L."/>
            <person name="Brown P."/>
            <person name="Lovley D.R."/>
        </authorList>
    </citation>
    <scope>NUCLEOTIDE SEQUENCE [LARGE SCALE GENOMIC DNA]</scope>
    <source>
        <strain evidence="9">DSM 2380 / NBRC 103641 / GraBd1</strain>
    </source>
</reference>
<dbReference type="RefSeq" id="WP_011341042.1">
    <property type="nucleotide sequence ID" value="NC_007498.2"/>
</dbReference>
<dbReference type="InterPro" id="IPR001764">
    <property type="entry name" value="Glyco_hydro_3_N"/>
</dbReference>
<keyword evidence="6" id="KW-0732">Signal</keyword>
<evidence type="ECO:0000313" key="8">
    <source>
        <dbReference type="EMBL" id="ABA88567.1"/>
    </source>
</evidence>
<dbReference type="AlphaFoldDB" id="Q3A4Z0"/>
<evidence type="ECO:0000256" key="3">
    <source>
        <dbReference type="ARBA" id="ARBA00012663"/>
    </source>
</evidence>
<dbReference type="InterPro" id="IPR036962">
    <property type="entry name" value="Glyco_hydro_3_N_sf"/>
</dbReference>
<gene>
    <name evidence="8" type="ordered locus">Pcar_1318</name>
</gene>
<dbReference type="PANTHER" id="PTHR30480:SF13">
    <property type="entry name" value="BETA-HEXOSAMINIDASE"/>
    <property type="match status" value="1"/>
</dbReference>
<dbReference type="OrthoDB" id="9781691at2"/>
<dbReference type="Proteomes" id="UP000002534">
    <property type="component" value="Chromosome"/>
</dbReference>
<dbReference type="EMBL" id="CP000142">
    <property type="protein sequence ID" value="ABA88567.1"/>
    <property type="molecule type" value="Genomic_DNA"/>
</dbReference>
<dbReference type="EC" id="3.2.1.52" evidence="3"/>
<dbReference type="SUPFAM" id="SSF51445">
    <property type="entry name" value="(Trans)glycosidases"/>
    <property type="match status" value="1"/>
</dbReference>
<comment type="similarity">
    <text evidence="2">Belongs to the glycosyl hydrolase 3 family.</text>
</comment>